<dbReference type="InterPro" id="IPR036020">
    <property type="entry name" value="WW_dom_sf"/>
</dbReference>
<evidence type="ECO:0000256" key="3">
    <source>
        <dbReference type="ARBA" id="ARBA00004906"/>
    </source>
</evidence>
<dbReference type="PROSITE" id="PS50020">
    <property type="entry name" value="WW_DOMAIN_2"/>
    <property type="match status" value="2"/>
</dbReference>
<dbReference type="SUPFAM" id="SSF49562">
    <property type="entry name" value="C2 domain (Calcium/lipid-binding domain, CaLB)"/>
    <property type="match status" value="1"/>
</dbReference>
<dbReference type="SUPFAM" id="SSF56204">
    <property type="entry name" value="Hect, E3 ligase catalytic domain"/>
    <property type="match status" value="1"/>
</dbReference>
<dbReference type="InterPro" id="IPR000569">
    <property type="entry name" value="HECT_dom"/>
</dbReference>
<dbReference type="SMART" id="SM00119">
    <property type="entry name" value="HECTc"/>
    <property type="match status" value="1"/>
</dbReference>
<feature type="domain" description="WW" evidence="13">
    <location>
        <begin position="385"/>
        <end position="418"/>
    </location>
</feature>
<dbReference type="Pfam" id="PF00397">
    <property type="entry name" value="WW"/>
    <property type="match status" value="2"/>
</dbReference>
<dbReference type="PROSITE" id="PS50237">
    <property type="entry name" value="HECT"/>
    <property type="match status" value="1"/>
</dbReference>
<evidence type="ECO:0000256" key="11">
    <source>
        <dbReference type="SAM" id="MobiDB-lite"/>
    </source>
</evidence>
<keyword evidence="5 8" id="KW-0808">Transferase</keyword>
<feature type="region of interest" description="Disordered" evidence="11">
    <location>
        <begin position="286"/>
        <end position="313"/>
    </location>
</feature>
<dbReference type="InterPro" id="IPR035983">
    <property type="entry name" value="Hect_E3_ubiquitin_ligase"/>
</dbReference>
<comment type="pathway">
    <text evidence="3 8">Protein modification; protein ubiquitination.</text>
</comment>
<evidence type="ECO:0000256" key="9">
    <source>
        <dbReference type="PIRSR" id="PIRSR001569-1"/>
    </source>
</evidence>
<evidence type="ECO:0000259" key="13">
    <source>
        <dbReference type="PROSITE" id="PS50020"/>
    </source>
</evidence>
<dbReference type="InParanoid" id="G4TGW8"/>
<evidence type="ECO:0000256" key="4">
    <source>
        <dbReference type="ARBA" id="ARBA00022490"/>
    </source>
</evidence>
<accession>G4TGW8</accession>
<dbReference type="FunFam" id="2.20.70.10:FF:000017">
    <property type="entry name" value="E3 ubiquitin-protein ligase"/>
    <property type="match status" value="1"/>
</dbReference>
<dbReference type="CDD" id="cd00078">
    <property type="entry name" value="HECTc"/>
    <property type="match status" value="1"/>
</dbReference>
<dbReference type="GO" id="GO:0016567">
    <property type="term" value="P:protein ubiquitination"/>
    <property type="evidence" value="ECO:0007669"/>
    <property type="project" value="UniProtKB-UniPathway"/>
</dbReference>
<keyword evidence="7 8" id="KW-0833">Ubl conjugation pathway</keyword>
<dbReference type="EMBL" id="CAFZ01000086">
    <property type="protein sequence ID" value="CCA70556.1"/>
    <property type="molecule type" value="Genomic_DNA"/>
</dbReference>
<evidence type="ECO:0000256" key="6">
    <source>
        <dbReference type="ARBA" id="ARBA00022737"/>
    </source>
</evidence>
<dbReference type="InterPro" id="IPR050409">
    <property type="entry name" value="E3_ubiq-protein_ligase"/>
</dbReference>
<reference evidence="15 16" key="1">
    <citation type="journal article" date="2011" name="PLoS Pathog.">
        <title>Endophytic Life Strategies Decoded by Genome and Transcriptome Analyses of the Mutualistic Root Symbiont Piriformospora indica.</title>
        <authorList>
            <person name="Zuccaro A."/>
            <person name="Lahrmann U."/>
            <person name="Guldener U."/>
            <person name="Langen G."/>
            <person name="Pfiffi S."/>
            <person name="Biedenkopf D."/>
            <person name="Wong P."/>
            <person name="Samans B."/>
            <person name="Grimm C."/>
            <person name="Basiewicz M."/>
            <person name="Murat C."/>
            <person name="Martin F."/>
            <person name="Kogel K.H."/>
        </authorList>
    </citation>
    <scope>NUCLEOTIDE SEQUENCE [LARGE SCALE GENOMIC DNA]</scope>
    <source>
        <strain evidence="15 16">DSM 11827</strain>
    </source>
</reference>
<feature type="compositionally biased region" description="Pro residues" evidence="11">
    <location>
        <begin position="376"/>
        <end position="387"/>
    </location>
</feature>
<dbReference type="InterPro" id="IPR001202">
    <property type="entry name" value="WW_dom"/>
</dbReference>
<dbReference type="Gene3D" id="3.90.1750.10">
    <property type="entry name" value="Hect, E3 ligase catalytic domains"/>
    <property type="match status" value="1"/>
</dbReference>
<keyword evidence="15" id="KW-0436">Ligase</keyword>
<keyword evidence="4" id="KW-0963">Cytoplasm</keyword>
<keyword evidence="16" id="KW-1185">Reference proteome</keyword>
<dbReference type="PIRSF" id="PIRSF001569">
    <property type="entry name" value="E3_ub_ligase_SMURF1"/>
    <property type="match status" value="1"/>
</dbReference>
<dbReference type="FunFam" id="3.30.2160.10:FF:000001">
    <property type="entry name" value="E3 ubiquitin-protein ligase NEDD4-like"/>
    <property type="match status" value="1"/>
</dbReference>
<feature type="active site" description="Glycyl thioester intermediate" evidence="9 10">
    <location>
        <position position="775"/>
    </location>
</feature>
<dbReference type="GO" id="GO:0061630">
    <property type="term" value="F:ubiquitin protein ligase activity"/>
    <property type="evidence" value="ECO:0007669"/>
    <property type="project" value="UniProtKB-EC"/>
</dbReference>
<evidence type="ECO:0000256" key="7">
    <source>
        <dbReference type="ARBA" id="ARBA00022786"/>
    </source>
</evidence>
<feature type="domain" description="C2" evidence="12">
    <location>
        <begin position="1"/>
        <end position="95"/>
    </location>
</feature>
<dbReference type="Gene3D" id="3.30.2410.10">
    <property type="entry name" value="Hect, E3 ligase catalytic domain"/>
    <property type="match status" value="1"/>
</dbReference>
<evidence type="ECO:0000256" key="2">
    <source>
        <dbReference type="ARBA" id="ARBA00004496"/>
    </source>
</evidence>
<comment type="subcellular location">
    <subcellularLocation>
        <location evidence="2">Cytoplasm</location>
    </subcellularLocation>
</comment>
<dbReference type="FunFam" id="3.30.2410.10:FF:000001">
    <property type="entry name" value="E3 ubiquitin-protein ligase NEDD4-like"/>
    <property type="match status" value="1"/>
</dbReference>
<comment type="catalytic activity">
    <reaction evidence="1 8">
        <text>S-ubiquitinyl-[E2 ubiquitin-conjugating enzyme]-L-cysteine + [acceptor protein]-L-lysine = [E2 ubiquitin-conjugating enzyme]-L-cysteine + N(6)-ubiquitinyl-[acceptor protein]-L-lysine.</text>
        <dbReference type="EC" id="2.3.2.26"/>
    </reaction>
</comment>
<dbReference type="EC" id="2.3.2.26" evidence="8"/>
<evidence type="ECO:0000259" key="14">
    <source>
        <dbReference type="PROSITE" id="PS50237"/>
    </source>
</evidence>
<dbReference type="PANTHER" id="PTHR11254">
    <property type="entry name" value="HECT DOMAIN UBIQUITIN-PROTEIN LIGASE"/>
    <property type="match status" value="1"/>
</dbReference>
<dbReference type="Proteomes" id="UP000007148">
    <property type="component" value="Unassembled WGS sequence"/>
</dbReference>
<dbReference type="InterPro" id="IPR024928">
    <property type="entry name" value="E3_ub_ligase_SMURF1"/>
</dbReference>
<dbReference type="OrthoDB" id="8068875at2759"/>
<dbReference type="Gene3D" id="2.20.70.10">
    <property type="match status" value="1"/>
</dbReference>
<dbReference type="UniPathway" id="UPA00143"/>
<organism evidence="15 16">
    <name type="scientific">Serendipita indica (strain DSM 11827)</name>
    <name type="common">Root endophyte fungus</name>
    <name type="synonym">Piriformospora indica</name>
    <dbReference type="NCBI Taxonomy" id="1109443"/>
    <lineage>
        <taxon>Eukaryota</taxon>
        <taxon>Fungi</taxon>
        <taxon>Dikarya</taxon>
        <taxon>Basidiomycota</taxon>
        <taxon>Agaricomycotina</taxon>
        <taxon>Agaricomycetes</taxon>
        <taxon>Sebacinales</taxon>
        <taxon>Serendipitaceae</taxon>
        <taxon>Serendipita</taxon>
    </lineage>
</organism>
<dbReference type="Pfam" id="PF00168">
    <property type="entry name" value="C2"/>
    <property type="match status" value="1"/>
</dbReference>
<feature type="compositionally biased region" description="Pro residues" evidence="11">
    <location>
        <begin position="161"/>
        <end position="170"/>
    </location>
</feature>
<dbReference type="PANTHER" id="PTHR11254:SF440">
    <property type="entry name" value="E3 UBIQUITIN-PROTEIN LIGASE NEDD-4"/>
    <property type="match status" value="1"/>
</dbReference>
<dbReference type="FunFam" id="3.90.1750.10:FF:000079">
    <property type="entry name" value="E3 ubiquitin-protein ligase"/>
    <property type="match status" value="1"/>
</dbReference>
<dbReference type="STRING" id="1109443.G4TGW8"/>
<dbReference type="CDD" id="cd00201">
    <property type="entry name" value="WW"/>
    <property type="match status" value="2"/>
</dbReference>
<dbReference type="PROSITE" id="PS50004">
    <property type="entry name" value="C2"/>
    <property type="match status" value="1"/>
</dbReference>
<dbReference type="HOGENOM" id="CLU_002173_0_0_1"/>
<evidence type="ECO:0000256" key="5">
    <source>
        <dbReference type="ARBA" id="ARBA00022679"/>
    </source>
</evidence>
<keyword evidence="6" id="KW-0677">Repeat</keyword>
<name>G4TGW8_SERID</name>
<dbReference type="eggNOG" id="KOG0940">
    <property type="taxonomic scope" value="Eukaryota"/>
</dbReference>
<dbReference type="SUPFAM" id="SSF51045">
    <property type="entry name" value="WW domain"/>
    <property type="match status" value="2"/>
</dbReference>
<evidence type="ECO:0000259" key="12">
    <source>
        <dbReference type="PROSITE" id="PS50004"/>
    </source>
</evidence>
<dbReference type="InterPro" id="IPR035892">
    <property type="entry name" value="C2_domain_sf"/>
</dbReference>
<feature type="domain" description="WW" evidence="13">
    <location>
        <begin position="303"/>
        <end position="336"/>
    </location>
</feature>
<proteinExistence type="predicted"/>
<protein>
    <recommendedName>
        <fullName evidence="8">E3 ubiquitin-protein ligase</fullName>
        <ecNumber evidence="8">2.3.2.26</ecNumber>
    </recommendedName>
</protein>
<dbReference type="PROSITE" id="PS01159">
    <property type="entry name" value="WW_DOMAIN_1"/>
    <property type="match status" value="2"/>
</dbReference>
<dbReference type="GO" id="GO:0005737">
    <property type="term" value="C:cytoplasm"/>
    <property type="evidence" value="ECO:0007669"/>
    <property type="project" value="UniProtKB-SubCell"/>
</dbReference>
<gene>
    <name evidence="15" type="ORF">PIIN_04493</name>
</gene>
<sequence length="807" mass="90451">MDLVKRDVFRRPDVFCTISANINGQWEDINTKTVEDNTSPVWNESFIITTSPTGIIWIRLFDASRYSRRREQAGLGVVQVSLSSINLNARDVIGYELKKGPDNQHVSGRILLQIGYARQPQGSPSPVPSPMHAPGHRPYSQGPQHLAPTQGSHQPFHAPRPHSPFHPTQPQPTMQQQAPWANAGPAVNPGMAGIGSGNHIAFPVPTTHPHVIGVPPNGQPIGTQTAIPASAISPTQAANLARQGSMSMQGAAAGGMRRQGTITRRPVEGADIGRAMEQFSHRTFADNLESTPPAPSPTADTLGPLPPGWSVRRAPSGRVYYADSNTRTTTWEDPRLLRRSATTTGNTTTGGEQRQQPDVGRSASTSSTGSASAPAPALPPNANPDPLPSGWEMKMTPQGKIYFVDHNTRTTTWEDPRLPSELADDVPQFKRDFRNKLINFRRQPPMLMGQGFVDIKVRRSHLFEDAYREIMTKTPEQLKKRLRVQFEGEIGADFGGVSREFFFLLSHEMFDPQYCLFEFSAHDTYTLQINPMSGVNPEHLNYFMFIGRVIGMAIHHRRFLDVYFISSVYKRMIGKPVTLPDLESVDDELYRSLAWCLENDITDVLEETFTVIDERFGETLTIELIPGGADIPVTEENKKEFVRLKVEFIMLRRVEEQYAAFMEGVHNFIPKDLLSTFDEREVELLIGGIAQIDVEDWVKFTDYKGYTAQDQVIQWFWQIIRSWSDEKRSRLLQFATGTSRVPVNGFKDLQGADGPRRFTIEKSGDPSMLPKSHTCFNRIDLPPYLDSQSLEKRLTIAIEESGSFEQE</sequence>
<evidence type="ECO:0000313" key="16">
    <source>
        <dbReference type="Proteomes" id="UP000007148"/>
    </source>
</evidence>
<evidence type="ECO:0000256" key="10">
    <source>
        <dbReference type="PROSITE-ProRule" id="PRU00104"/>
    </source>
</evidence>
<dbReference type="Gene3D" id="2.60.40.150">
    <property type="entry name" value="C2 domain"/>
    <property type="match status" value="1"/>
</dbReference>
<dbReference type="Gene3D" id="3.30.2160.10">
    <property type="entry name" value="Hect, E3 ligase catalytic domain"/>
    <property type="match status" value="1"/>
</dbReference>
<evidence type="ECO:0000256" key="1">
    <source>
        <dbReference type="ARBA" id="ARBA00000885"/>
    </source>
</evidence>
<dbReference type="GO" id="GO:0006511">
    <property type="term" value="P:ubiquitin-dependent protein catabolic process"/>
    <property type="evidence" value="ECO:0007669"/>
    <property type="project" value="InterPro"/>
</dbReference>
<feature type="compositionally biased region" description="Low complexity" evidence="11">
    <location>
        <begin position="362"/>
        <end position="375"/>
    </location>
</feature>
<feature type="region of interest" description="Disordered" evidence="11">
    <location>
        <begin position="118"/>
        <end position="194"/>
    </location>
</feature>
<feature type="region of interest" description="Disordered" evidence="11">
    <location>
        <begin position="330"/>
        <end position="391"/>
    </location>
</feature>
<evidence type="ECO:0000313" key="15">
    <source>
        <dbReference type="EMBL" id="CCA70556.1"/>
    </source>
</evidence>
<evidence type="ECO:0000256" key="8">
    <source>
        <dbReference type="PIRNR" id="PIRNR001569"/>
    </source>
</evidence>
<dbReference type="SMART" id="SM00456">
    <property type="entry name" value="WW"/>
    <property type="match status" value="2"/>
</dbReference>
<feature type="domain" description="HECT" evidence="14">
    <location>
        <begin position="474"/>
        <end position="807"/>
    </location>
</feature>
<comment type="caution">
    <text evidence="15">The sequence shown here is derived from an EMBL/GenBank/DDBJ whole genome shotgun (WGS) entry which is preliminary data.</text>
</comment>
<dbReference type="GO" id="GO:0016874">
    <property type="term" value="F:ligase activity"/>
    <property type="evidence" value="ECO:0007669"/>
    <property type="project" value="UniProtKB-KW"/>
</dbReference>
<feature type="compositionally biased region" description="Low complexity" evidence="11">
    <location>
        <begin position="342"/>
        <end position="351"/>
    </location>
</feature>
<dbReference type="AlphaFoldDB" id="G4TGW8"/>
<dbReference type="InterPro" id="IPR000008">
    <property type="entry name" value="C2_dom"/>
</dbReference>
<dbReference type="Pfam" id="PF00632">
    <property type="entry name" value="HECT"/>
    <property type="match status" value="1"/>
</dbReference>
<feature type="compositionally biased region" description="Polar residues" evidence="11">
    <location>
        <begin position="141"/>
        <end position="153"/>
    </location>
</feature>